<reference evidence="2" key="1">
    <citation type="submission" date="2020-11" db="EMBL/GenBank/DDBJ databases">
        <title>Chlorella ohadii genome sequencing and assembly.</title>
        <authorList>
            <person name="Murik O."/>
            <person name="Treves H."/>
            <person name="Kedem I."/>
            <person name="Shotland Y."/>
            <person name="Kaplan A."/>
        </authorList>
    </citation>
    <scope>NUCLEOTIDE SEQUENCE</scope>
    <source>
        <strain evidence="2">1</strain>
    </source>
</reference>
<dbReference type="InterPro" id="IPR001245">
    <property type="entry name" value="Ser-Thr/Tyr_kinase_cat_dom"/>
</dbReference>
<dbReference type="PROSITE" id="PS50011">
    <property type="entry name" value="PROTEIN_KINASE_DOM"/>
    <property type="match status" value="1"/>
</dbReference>
<dbReference type="PRINTS" id="PR00109">
    <property type="entry name" value="TYRKINASE"/>
</dbReference>
<dbReference type="Proteomes" id="UP001205105">
    <property type="component" value="Unassembled WGS sequence"/>
</dbReference>
<evidence type="ECO:0000259" key="1">
    <source>
        <dbReference type="PROSITE" id="PS50011"/>
    </source>
</evidence>
<dbReference type="CDD" id="cd13999">
    <property type="entry name" value="STKc_MAP3K-like"/>
    <property type="match status" value="1"/>
</dbReference>
<dbReference type="EMBL" id="JADXDR010000138">
    <property type="protein sequence ID" value="KAI7837982.1"/>
    <property type="molecule type" value="Genomic_DNA"/>
</dbReference>
<dbReference type="GO" id="GO:0004674">
    <property type="term" value="F:protein serine/threonine kinase activity"/>
    <property type="evidence" value="ECO:0007669"/>
    <property type="project" value="TreeGrafter"/>
</dbReference>
<proteinExistence type="predicted"/>
<evidence type="ECO:0000313" key="2">
    <source>
        <dbReference type="EMBL" id="KAI7837982.1"/>
    </source>
</evidence>
<accession>A0AAD5H3F4</accession>
<keyword evidence="3" id="KW-1185">Reference proteome</keyword>
<sequence>MSSQSLAHRFGVYLAEWFSTQVAVKVLIVGHVANASDAQRALSLSVPILHKLEAEASLLASLRHPNVVNFLGICHDPPAILTEYCARGSLTEVLAAGRTDPAAAAQLTWARRLAMAVNAASGMLYLHSRPAPIVHRDLKSPNLLVDANWTAKVTDFNLSKILEDATHSSSMAAMNPRWLAPELMMGQRATKASDVYAFGIVMWELMTWHLPWGTANPWQLVSHVTAGGRLEVPPRQALPGPDTATFVGLDDYVALMQRCWAQAPADRPGFQEIVVQLRGLMEQAAMAWAL</sequence>
<organism evidence="2 3">
    <name type="scientific">Chlorella ohadii</name>
    <dbReference type="NCBI Taxonomy" id="2649997"/>
    <lineage>
        <taxon>Eukaryota</taxon>
        <taxon>Viridiplantae</taxon>
        <taxon>Chlorophyta</taxon>
        <taxon>core chlorophytes</taxon>
        <taxon>Trebouxiophyceae</taxon>
        <taxon>Chlorellales</taxon>
        <taxon>Chlorellaceae</taxon>
        <taxon>Chlorella clade</taxon>
        <taxon>Chlorella</taxon>
    </lineage>
</organism>
<protein>
    <recommendedName>
        <fullName evidence="1">Protein kinase domain-containing protein</fullName>
    </recommendedName>
</protein>
<dbReference type="Pfam" id="PF07714">
    <property type="entry name" value="PK_Tyr_Ser-Thr"/>
    <property type="match status" value="1"/>
</dbReference>
<dbReference type="InterPro" id="IPR008271">
    <property type="entry name" value="Ser/Thr_kinase_AS"/>
</dbReference>
<dbReference type="SUPFAM" id="SSF56112">
    <property type="entry name" value="Protein kinase-like (PK-like)"/>
    <property type="match status" value="1"/>
</dbReference>
<feature type="domain" description="Protein kinase" evidence="1">
    <location>
        <begin position="1"/>
        <end position="281"/>
    </location>
</feature>
<dbReference type="InterPro" id="IPR051681">
    <property type="entry name" value="Ser/Thr_Kinases-Pseudokinases"/>
</dbReference>
<dbReference type="PROSITE" id="PS00108">
    <property type="entry name" value="PROTEIN_KINASE_ST"/>
    <property type="match status" value="1"/>
</dbReference>
<dbReference type="PANTHER" id="PTHR44329:SF289">
    <property type="entry name" value="SERINE_THREONINE-PROTEIN KINASE VIK"/>
    <property type="match status" value="1"/>
</dbReference>
<name>A0AAD5H3F4_9CHLO</name>
<dbReference type="InterPro" id="IPR011009">
    <property type="entry name" value="Kinase-like_dom_sf"/>
</dbReference>
<dbReference type="GO" id="GO:0005524">
    <property type="term" value="F:ATP binding"/>
    <property type="evidence" value="ECO:0007669"/>
    <property type="project" value="InterPro"/>
</dbReference>
<dbReference type="InterPro" id="IPR000719">
    <property type="entry name" value="Prot_kinase_dom"/>
</dbReference>
<dbReference type="PANTHER" id="PTHR44329">
    <property type="entry name" value="SERINE/THREONINE-PROTEIN KINASE TNNI3K-RELATED"/>
    <property type="match status" value="1"/>
</dbReference>
<dbReference type="SMART" id="SM00220">
    <property type="entry name" value="S_TKc"/>
    <property type="match status" value="1"/>
</dbReference>
<dbReference type="PIRSF" id="PIRSF000654">
    <property type="entry name" value="Integrin-linked_kinase"/>
    <property type="match status" value="1"/>
</dbReference>
<evidence type="ECO:0000313" key="3">
    <source>
        <dbReference type="Proteomes" id="UP001205105"/>
    </source>
</evidence>
<dbReference type="Gene3D" id="1.10.510.10">
    <property type="entry name" value="Transferase(Phosphotransferase) domain 1"/>
    <property type="match status" value="1"/>
</dbReference>
<comment type="caution">
    <text evidence="2">The sequence shown here is derived from an EMBL/GenBank/DDBJ whole genome shotgun (WGS) entry which is preliminary data.</text>
</comment>
<gene>
    <name evidence="2" type="ORF">COHA_008164</name>
</gene>
<dbReference type="AlphaFoldDB" id="A0AAD5H3F4"/>